<feature type="region of interest" description="Disordered" evidence="2">
    <location>
        <begin position="2098"/>
        <end position="2132"/>
    </location>
</feature>
<dbReference type="SMART" id="SM00239">
    <property type="entry name" value="C2"/>
    <property type="match status" value="2"/>
</dbReference>
<dbReference type="eggNOG" id="ENOG502SCBC">
    <property type="taxonomic scope" value="Eukaryota"/>
</dbReference>
<feature type="domain" description="C2" evidence="4">
    <location>
        <begin position="360"/>
        <end position="486"/>
    </location>
</feature>
<evidence type="ECO:0000259" key="4">
    <source>
        <dbReference type="PROSITE" id="PS50004"/>
    </source>
</evidence>
<feature type="region of interest" description="Disordered" evidence="2">
    <location>
        <begin position="95"/>
        <end position="126"/>
    </location>
</feature>
<feature type="coiled-coil region" evidence="1">
    <location>
        <begin position="928"/>
        <end position="955"/>
    </location>
</feature>
<dbReference type="Proteomes" id="UP000000759">
    <property type="component" value="Chromosome 22"/>
</dbReference>
<evidence type="ECO:0000313" key="5">
    <source>
        <dbReference type="EMBL" id="EEC44242.1"/>
    </source>
</evidence>
<keyword evidence="3" id="KW-0472">Membrane</keyword>
<feature type="region of interest" description="Disordered" evidence="2">
    <location>
        <begin position="244"/>
        <end position="279"/>
    </location>
</feature>
<dbReference type="KEGG" id="pti:PHATRDRAFT_49389"/>
<dbReference type="PROSITE" id="PS50004">
    <property type="entry name" value="C2"/>
    <property type="match status" value="1"/>
</dbReference>
<evidence type="ECO:0000256" key="2">
    <source>
        <dbReference type="SAM" id="MobiDB-lite"/>
    </source>
</evidence>
<dbReference type="InParanoid" id="B7GAF5"/>
<keyword evidence="1" id="KW-0175">Coiled coil</keyword>
<keyword evidence="3" id="KW-1133">Transmembrane helix</keyword>
<dbReference type="SUPFAM" id="SSF49562">
    <property type="entry name" value="C2 domain (Calcium/lipid-binding domain, CaLB)"/>
    <property type="match status" value="2"/>
</dbReference>
<feature type="region of interest" description="Disordered" evidence="2">
    <location>
        <begin position="2417"/>
        <end position="2445"/>
    </location>
</feature>
<dbReference type="CDD" id="cd00030">
    <property type="entry name" value="C2"/>
    <property type="match status" value="1"/>
</dbReference>
<dbReference type="EMBL" id="CM000624">
    <property type="protein sequence ID" value="EEC44242.1"/>
    <property type="molecule type" value="Genomic_DNA"/>
</dbReference>
<dbReference type="Pfam" id="PF00168">
    <property type="entry name" value="C2"/>
    <property type="match status" value="2"/>
</dbReference>
<feature type="compositionally biased region" description="Basic residues" evidence="2">
    <location>
        <begin position="2421"/>
        <end position="2432"/>
    </location>
</feature>
<name>B7GAF5_PHATC</name>
<dbReference type="STRING" id="556484.B7GAF5"/>
<sequence>MGRGQESQPRTGFCCPSRDGSCARDTVPISYTERWSKTKTAARKQGLPTTTNGIEFAQTRSSNVGESRPASIIAGLTIRFRTRFRIMKDIFHLRKHKEDADDLSSPKESAGGSTNSSPNRSPNKMTNVLTGVTKVVGSTVTKAKQGVVPALGGFNNAGPNTAVVKVSEQWDIRMPPVKKHMMGGHMVPTMRSTVAFWSQKHRRVSMEIRGPPDDAEGNVKPSAAGLKRKNLEDNEFVVVRILKESKGQGDHDSDDDDDQSVVPSGAADEGNMVVDHSGKHWKTHGTYRLEDIDILKSHGKTVEMRLGSGNEMVIRDVKFEGEKEANAFVKNLEHLGTLEKTRARQQVELYKSSRTASDSARKGMSRALGPDGSDGDEKINILVEIVSAMDLPVADLLSTDAYVIVRMGGSEVHRTSVISKNLNPIWTLSTGSLFLIQKTPEEFFGATSGMSFLLKDYDAFGANDVLGRVSVSLDEVLKATGERTEYDIAPDKPGKSAAGETAGKLYLRIKPATQDDIEFMKVLPANAKKGGVYIDETYLPPRPPNSKILKRMTKRGENREHLHRVKPFPDPDRPEDQTKWLTEEQIEKEAMKPSTKWVEAGSGSLGKVYFEILKCDKLPNMDATTLNIRDKTDAFACIAFEDCLINTDVIGDSLSPRWPHWSRRAFAFNIDHPSSDMFVSVLDYDPPMGVGQVASRATSTVHDPIARCLLNVSKLSPNTVYTMDFPLFYGELAEHRKKQRGTMTVRMRIEWNDIRGAMIKGIKPSITNYVSCSKMIDYQVAHYTTEGVHDYNKWSMTTFTKHIEELQSYEKVLPYLQEAGMTLLLWRGHHPVVVAGKTFNLPLHSITAFAWAILISWNFNLFPSFLVFSIGWAMVASSEYQRKTPSPWHRCRSFFVLFNMLATSKTQPFVIKPNQNIEAVKAFNEAAAEREKRHLKQKELELKHDEELRKELGEEINDAEAGDVDIATQSKNPLSALTSLNPLKGVLYPIQLQLGQGVVALRIAKSIFLWEESYYAFWITIACFAGSLVICWVPWGWVLRWIFRIAVLVISGPWMMIVDQYYFREDPNLTEKERENAVKARLQSRYTAVLQAATNYQIRKERAIKLKDMKRYMFGKYLLRVPRFMEDEFTDIPLPTSYAEAYDPDNATPVTIAERKFGQNLSGDMIPVREVQAAEAKQGSDGLSESKKRGFLRARMTDAGKIKNQAERIPLLGKAFGRKSKEYDSTKHFSFCAARLREIMDYYPEDLLVGVFPLVFAVNSILGEETFTKEDSKSSSSHRSLFEKFLDAIAASLIHDGAEEGDRKRTVSLFRSEDESSDDDDTSDGHYRRKGGGALSTGIYSGFGRRNFDPSRLNNVASKTAYAKALQHGEGFFERARIESVSTKHGFPPSKDPEGHSNLAQSLPAALSTKDNAKLKSLFEKHPLDGILPSGWLEKHVHALPSVILVVCTVSSSQTQQDRADKHLYNTVEHLYYSLVPKRQCTIHVIGLLQDNVTIAQGDGWCRAVNNEMLGNETGSRSHKRVGIPPLEVSILRTVADLESNDTGLPTSDALRALHRRIRSSSLQYYLSQARRTKEKLALLKQLSQRGSGPPEPLLPLLIRYCFKIAIFYEFQWKHEKSLKFMSDAYLYVTTFYQYLQLRRRNIACIPKTSEKLSSQDAINLTADNTDIIGSGSKDDQGSDSLCEWWYTPLLSPTDDMAHQCRAVAEWLHLKLLLAGFVSGTTEGLLASSQQWRQHVRIFATRRRPFPVNETAVWYDWVYILQQRVVLGQLLERHPPKVSELANGELQLQFSIWKCRESAVEALLGLANALDYTTPTEDMPLLDPMRARYVGQLDPETMQARLRELMSVDHRAKALDLVLQAISSFEQELEEEKRGFFAEDVFSEGSSSRTGARLYYLAGGILLAKGRHQEAVGQLQKASKLSRGWRELELAIRRMLIECYERHLPSASEAKESSQTLGSMILDSYFNAEMSSTDLRCALNHFASINGGNVLRWYHDTIEEDNPSLPFCFQITFPNTIFATAGDTVDASILIKSNLDYAVHINSVTLVSLAGDLPIAKLDLLGATNASEGDQGKGIIVQRNSEITISTSVKLPKDVSAIATDDSGNGGETQGKAGKGSFAKSARPRTSGITSAGGARLVSEDQLVQGNSVSQGWNMRFLGGKPLRCDGLKMTFYPVQVEKAIGGEAVTFIELWIEKKESRTAANIKRTPFEEENYIASAWSRPWGLPLSRGPRSIRVLDPTPQLVIRNLTDPVTKGTALEGTVNRTVLQLQAGPSEMCTNIEIKVSCFSVLVTPNGATKRLVSVIKSEEEVDGSINMNNPAFRTPTLLRRCPHDAEPSIAERGYKTPPGWRSLEATERYKLPSLRGGEATLFNVDMYRPAPFVKNSSAIQANDVLDGSTIDYSICKTDFYVTVTYQQERPAAHRKKGGRRTGRQKPQMSRSVSAATEEANPVECAVTVDNVSNSVSTDLVSLEYSSSVIWTQPLIAKFALGTKKQNQSGSRHPSNSLLVEMSQRKDNDSEFSLIDGEHFVTKCSLTINDSIESLRAELVEIRFEDNQADEEPLRLKLLNGLLRENSNVLYKPTTGDPLRKLGADSTFLISYAMVAQLKEGFEKGGVSAKLGSLLVDWIPSALILDNAFENKFVGTSGSLVHGPLAMGAPLTIRFPGPPCYIEGPPFETRLQDIDPAPQVSIPFRVAYEICNLTGQHQTLTISMDQRGEDGEDDALSLSGLIVSGLLHSELYLAPMEKSTFAYTALPVRAGMTRLPSLWVSSFRHNAWVVREDAGSQRPLCVLP</sequence>
<dbReference type="InterPro" id="IPR035892">
    <property type="entry name" value="C2_domain_sf"/>
</dbReference>
<protein>
    <recommendedName>
        <fullName evidence="4">C2 domain-containing protein</fullName>
    </recommendedName>
</protein>
<feature type="region of interest" description="Disordered" evidence="2">
    <location>
        <begin position="1304"/>
        <end position="1330"/>
    </location>
</feature>
<reference evidence="6" key="2">
    <citation type="submission" date="2008-08" db="EMBL/GenBank/DDBJ databases">
        <authorList>
            <consortium name="Diatom Consortium"/>
            <person name="Grigoriev I."/>
            <person name="Grimwood J."/>
            <person name="Kuo A."/>
            <person name="Otillar R.P."/>
            <person name="Salamov A."/>
            <person name="Detter J.C."/>
            <person name="Lindquist E."/>
            <person name="Shapiro H."/>
            <person name="Lucas S."/>
            <person name="Glavina del Rio T."/>
            <person name="Pitluck S."/>
            <person name="Rokhsar D."/>
            <person name="Bowler C."/>
        </authorList>
    </citation>
    <scope>GENOME REANNOTATION</scope>
    <source>
        <strain evidence="6">CCAP 1055/1</strain>
    </source>
</reference>
<feature type="region of interest" description="Disordered" evidence="2">
    <location>
        <begin position="350"/>
        <end position="373"/>
    </location>
</feature>
<keyword evidence="3" id="KW-0812">Transmembrane</keyword>
<dbReference type="PANTHER" id="PTHR14374:SF0">
    <property type="entry name" value="TRAFFICKING PROTEIN PARTICLE COMPLEX SUBUNIT 11"/>
    <property type="match status" value="1"/>
</dbReference>
<feature type="compositionally biased region" description="Polar residues" evidence="2">
    <location>
        <begin position="111"/>
        <end position="126"/>
    </location>
</feature>
<evidence type="ECO:0000256" key="3">
    <source>
        <dbReference type="SAM" id="Phobius"/>
    </source>
</evidence>
<dbReference type="PANTHER" id="PTHR14374">
    <property type="entry name" value="FOIE GRAS"/>
    <property type="match status" value="1"/>
</dbReference>
<reference evidence="5 6" key="1">
    <citation type="journal article" date="2008" name="Nature">
        <title>The Phaeodactylum genome reveals the evolutionary history of diatom genomes.</title>
        <authorList>
            <person name="Bowler C."/>
            <person name="Allen A.E."/>
            <person name="Badger J.H."/>
            <person name="Grimwood J."/>
            <person name="Jabbari K."/>
            <person name="Kuo A."/>
            <person name="Maheswari U."/>
            <person name="Martens C."/>
            <person name="Maumus F."/>
            <person name="Otillar R.P."/>
            <person name="Rayko E."/>
            <person name="Salamov A."/>
            <person name="Vandepoele K."/>
            <person name="Beszteri B."/>
            <person name="Gruber A."/>
            <person name="Heijde M."/>
            <person name="Katinka M."/>
            <person name="Mock T."/>
            <person name="Valentin K."/>
            <person name="Verret F."/>
            <person name="Berges J.A."/>
            <person name="Brownlee C."/>
            <person name="Cadoret J.P."/>
            <person name="Chiovitti A."/>
            <person name="Choi C.J."/>
            <person name="Coesel S."/>
            <person name="De Martino A."/>
            <person name="Detter J.C."/>
            <person name="Durkin C."/>
            <person name="Falciatore A."/>
            <person name="Fournet J."/>
            <person name="Haruta M."/>
            <person name="Huysman M.J."/>
            <person name="Jenkins B.D."/>
            <person name="Jiroutova K."/>
            <person name="Jorgensen R.E."/>
            <person name="Joubert Y."/>
            <person name="Kaplan A."/>
            <person name="Kroger N."/>
            <person name="Kroth P.G."/>
            <person name="La Roche J."/>
            <person name="Lindquist E."/>
            <person name="Lommer M."/>
            <person name="Martin-Jezequel V."/>
            <person name="Lopez P.J."/>
            <person name="Lucas S."/>
            <person name="Mangogna M."/>
            <person name="McGinnis K."/>
            <person name="Medlin L.K."/>
            <person name="Montsant A."/>
            <person name="Oudot-Le Secq M.P."/>
            <person name="Napoli C."/>
            <person name="Obornik M."/>
            <person name="Parker M.S."/>
            <person name="Petit J.L."/>
            <person name="Porcel B.M."/>
            <person name="Poulsen N."/>
            <person name="Robison M."/>
            <person name="Rychlewski L."/>
            <person name="Rynearson T.A."/>
            <person name="Schmutz J."/>
            <person name="Shapiro H."/>
            <person name="Siaut M."/>
            <person name="Stanley M."/>
            <person name="Sussman M.R."/>
            <person name="Taylor A.R."/>
            <person name="Vardi A."/>
            <person name="von Dassow P."/>
            <person name="Vyverman W."/>
            <person name="Willis A."/>
            <person name="Wyrwicz L.S."/>
            <person name="Rokhsar D.S."/>
            <person name="Weissenbach J."/>
            <person name="Armbrust E.V."/>
            <person name="Green B.R."/>
            <person name="Van de Peer Y."/>
            <person name="Grigoriev I.V."/>
        </authorList>
    </citation>
    <scope>NUCLEOTIDE SEQUENCE [LARGE SCALE GENOMIC DNA]</scope>
    <source>
        <strain evidence="5 6">CCAP 1055/1</strain>
    </source>
</reference>
<keyword evidence="6" id="KW-1185">Reference proteome</keyword>
<dbReference type="Gene3D" id="2.60.40.150">
    <property type="entry name" value="C2 domain"/>
    <property type="match status" value="2"/>
</dbReference>
<dbReference type="InterPro" id="IPR000008">
    <property type="entry name" value="C2_dom"/>
</dbReference>
<dbReference type="HOGENOM" id="CLU_226895_0_0_1"/>
<feature type="region of interest" description="Disordered" evidence="2">
    <location>
        <begin position="208"/>
        <end position="227"/>
    </location>
</feature>
<feature type="transmembrane region" description="Helical" evidence="3">
    <location>
        <begin position="848"/>
        <end position="875"/>
    </location>
</feature>
<dbReference type="GeneID" id="7195779"/>
<evidence type="ECO:0000313" key="6">
    <source>
        <dbReference type="Proteomes" id="UP000000759"/>
    </source>
</evidence>
<evidence type="ECO:0000256" key="1">
    <source>
        <dbReference type="SAM" id="Coils"/>
    </source>
</evidence>
<gene>
    <name evidence="5" type="ORF">PHATRDRAFT_49389</name>
</gene>
<proteinExistence type="predicted"/>
<dbReference type="PaxDb" id="2850-Phatr49389"/>
<dbReference type="OrthoDB" id="45994at2759"/>
<dbReference type="RefSeq" id="XP_002184064.1">
    <property type="nucleotide sequence ID" value="XM_002184028.1"/>
</dbReference>
<feature type="transmembrane region" description="Helical" evidence="3">
    <location>
        <begin position="1015"/>
        <end position="1035"/>
    </location>
</feature>
<accession>B7GAF5</accession>
<organism evidence="5 6">
    <name type="scientific">Phaeodactylum tricornutum (strain CCAP 1055/1)</name>
    <dbReference type="NCBI Taxonomy" id="556484"/>
    <lineage>
        <taxon>Eukaryota</taxon>
        <taxon>Sar</taxon>
        <taxon>Stramenopiles</taxon>
        <taxon>Ochrophyta</taxon>
        <taxon>Bacillariophyta</taxon>
        <taxon>Bacillariophyceae</taxon>
        <taxon>Bacillariophycidae</taxon>
        <taxon>Naviculales</taxon>
        <taxon>Phaeodactylaceae</taxon>
        <taxon>Phaeodactylum</taxon>
    </lineage>
</organism>